<dbReference type="Pfam" id="PF20009">
    <property type="entry name" value="GEVED"/>
    <property type="match status" value="1"/>
</dbReference>
<dbReference type="InterPro" id="IPR011049">
    <property type="entry name" value="Serralysin-like_metalloprot_C"/>
</dbReference>
<feature type="domain" description="GEVED" evidence="2">
    <location>
        <begin position="999"/>
        <end position="1082"/>
    </location>
</feature>
<evidence type="ECO:0000256" key="1">
    <source>
        <dbReference type="SAM" id="MobiDB-lite"/>
    </source>
</evidence>
<feature type="region of interest" description="Disordered" evidence="1">
    <location>
        <begin position="69"/>
        <end position="99"/>
    </location>
</feature>
<sequence length="2154" mass="231723">MAFDAKFRNYLETTNLTHKGVSIGVDDIATVPGLDMSSSLEGDAALAGTQELHFLRKLGTAGDLPGSLTIADRGDDWQLEEPPDDAARSDGEDTDLTEGPDMFQGLFYVPTASAPTALDAAVPNAPVADLHNMITAAAARFGAQFADATASADIYGTMPQAADPAPRGSGQHRRAGHGAEATDDGDPDDAPEAAADLAQVSPFLAAAAPALAVAVAADLPEAAPAESGEPIGVSFRSEKHVFSVNDILGDYNGTTVAMDPTILDDSGLNDYVDKDGTVLKPIDSTFGFYVEDFIGAADKVRDYDYAEGWAADILNSTGEVSGLALHNAATDTFTSGQPLGTWAAGLGGNSVKASTEHYDVMASLLSDQAYAEDPDALYTLDNDLRIIDLERNEDTGDFEPGVLNDLYVDELTDALEAAIAAKNGGADPLPELDFDRDGVLDTYAVGTVTQMVDGVEQQVAAVDLGGEGNYDVIDSHLNGFDVADVTDLLQPNESTTTYDIAVGDDYSVTLKDDGKLLYRWGTIIKRPNDIRMDIKLDLPDEWKSDVSSLNDGLGYKVTRAELVITHDITNNPNDQVRPEDYENEDATGRKPAYYIVTDPDDATNELWVSPVDAYGGDNSFLPSYFKLTDSGEIDMAAGGTAVYFPDGTLAGYRNEDAGGNPIGTVLRDMSLVVANAAAELEFESEDLTDGYTNDWFITMDRDPFEWSYDKYADDPYRQVFVGFASSEEALAAGYTEDQLVSGPRWRLTANKFGQDIPGVEIPEMDNSQPPFQHDNIGYPVGETVTTTLNLLDWDGDSPLGYSSGWTMIDPTRLDENGDGVIDDGWSQVNGTLGAGDTLPTDPILFAVSPNGQSLTADFFDVSFYLKGDRQDSAKLYDVQLILEYEADPATVEVYDYGDAPNDGDTSFYQYGDAADQEAARAQILAGFFLGAPVDGETVLAPDIDAEFAPLTDLYALGDDLSNEDDEGNAITFLTPLLAGQEAFLDVSASVAAGGLETGYLSAWFDLDGDGIWDDEEQVLDAVALADGSNLVSFTMPDYVAANLADDQVYARFILSDTATGVGAYRTEGAEDFHGEVEDYLVQFSDPYDDLLRRRSANWSATHSDGDAFEPDFFGRSPATDWEKAVVGDLNGDGVDDVAGYAGGLWRAGITTYSLNMVDGELNTDDPVNWRFDYQVLDRTMPAPSNVSEIWALDFNGDSTDEVVFRSSAQVWVLSADGSFPVEGKTVYMSANTHRDVLVGDFDGDGGGELAGLKIGTGGLADTWWVVDYDDTTGTIGKSAWQGAWQPDDYDLVAGDFNGDGMDDVAGRDGDGRWMVSLSDGDSFSTGKSWGNFRWAELVGAGDLTGDGADDLVLYNHGTGRLIVGVAQPDGESFSFERWGTLYKGAEWVDLNLGDFNGDGLIDFAGRRTDLGRWTVMESNGTGFDRDFYGTWDEDVNWQNVMVGNFDSVASIVSDIPVLVAADAEDDAHGGSGTPPPEIPTPADVALITTPDYRVSHVFSTADISGGFDGAMQGTDGGIVDFGATPNTTKDGISLYPIDSEFGFHVTDFIGAEDKVRDGEYTEGWAGDLLGEGGEQLGLLVGDARTDTLQTPNLLGTWLVGMGGSAVKASTEHYAVMQEILSDQAFPEDPDALLPLDDDLRIIDYQVDDTGMPVLDGDGNMQADAMHGYYVKELVDALHNAETGETTAIDFDRDGVADDYAAFMGAMEIDGTLRNVAMVDLGADGSIDYYDRGLNGFGEYGLADILEPNESSVIQDIAVSDDYSVTLKDDGKLLYRWGNLMKRPNDVRVNVTMDLPDEWKEDADNGLLKLFRVTGAELVVNHTVTNNPNDQIRPEDFENEAAIGQLPSYTIVALDGDDYQWVSTDGYYAGDGTWYPAGTVLRDTTLIDELDGKLIDYIGATSADLDDGFTNAWYTTMDREPFVAVVDDGEYVIGPRWRLQPDKYGQDLPSVVIPQDPSDELPVTNGEAKYEVGVDTTTVINLLDWDGVSPLTLSAGWMTGAGTVSDNGLNMTEDFDVSFYIKGDINPVTLYDVELVMNYEEVSVFDAYVDIEGGDGDDVLVGQGGNTFTGGDGADLFVLGYGSEVPGQFGSNTIEDFSDEDAIGLIGYDLDPDNYNIHLTQEDAGDDLVLRYNGIEIAMLLGFTDLLEADNFYFA</sequence>
<evidence type="ECO:0000259" key="2">
    <source>
        <dbReference type="Pfam" id="PF20009"/>
    </source>
</evidence>
<dbReference type="Gene3D" id="2.40.128.340">
    <property type="match status" value="1"/>
</dbReference>
<comment type="caution">
    <text evidence="3">The sequence shown here is derived from an EMBL/GenBank/DDBJ whole genome shotgun (WGS) entry which is preliminary data.</text>
</comment>
<evidence type="ECO:0000313" key="3">
    <source>
        <dbReference type="EMBL" id="GKY86575.1"/>
    </source>
</evidence>
<dbReference type="Gene3D" id="2.150.10.10">
    <property type="entry name" value="Serralysin-like metalloprotease, C-terminal"/>
    <property type="match status" value="1"/>
</dbReference>
<gene>
    <name evidence="3" type="ORF">STA1M1_04440</name>
</gene>
<dbReference type="SUPFAM" id="SSF51120">
    <property type="entry name" value="beta-Roll"/>
    <property type="match status" value="1"/>
</dbReference>
<accession>A0ABQ5LQ90</accession>
<dbReference type="RefSeq" id="WP_281840539.1">
    <property type="nucleotide sequence ID" value="NZ_BROH01000001.1"/>
</dbReference>
<dbReference type="Proteomes" id="UP001144205">
    <property type="component" value="Unassembled WGS sequence"/>
</dbReference>
<feature type="compositionally biased region" description="Acidic residues" evidence="1">
    <location>
        <begin position="181"/>
        <end position="191"/>
    </location>
</feature>
<dbReference type="PANTHER" id="PTHR46580">
    <property type="entry name" value="SENSOR KINASE-RELATED"/>
    <property type="match status" value="1"/>
</dbReference>
<protein>
    <recommendedName>
        <fullName evidence="2">GEVED domain-containing protein</fullName>
    </recommendedName>
</protein>
<organism evidence="3 4">
    <name type="scientific">Sinisalibacter aestuarii</name>
    <dbReference type="NCBI Taxonomy" id="2949426"/>
    <lineage>
        <taxon>Bacteria</taxon>
        <taxon>Pseudomonadati</taxon>
        <taxon>Pseudomonadota</taxon>
        <taxon>Alphaproteobacteria</taxon>
        <taxon>Rhodobacterales</taxon>
        <taxon>Roseobacteraceae</taxon>
        <taxon>Sinisalibacter</taxon>
    </lineage>
</organism>
<keyword evidence="4" id="KW-1185">Reference proteome</keyword>
<dbReference type="SUPFAM" id="SSF69318">
    <property type="entry name" value="Integrin alpha N-terminal domain"/>
    <property type="match status" value="1"/>
</dbReference>
<reference evidence="3" key="1">
    <citation type="journal article" date="2023" name="Int. J. Syst. Evol. Microbiol.">
        <title>Sinisalibacter aestuarii sp. nov., isolated from estuarine sediment of the Arakawa River.</title>
        <authorList>
            <person name="Arafat S.T."/>
            <person name="Hirano S."/>
            <person name="Sato A."/>
            <person name="Takeuchi K."/>
            <person name="Yasuda T."/>
            <person name="Terahara T."/>
            <person name="Hamada M."/>
            <person name="Kobayashi T."/>
        </authorList>
    </citation>
    <scope>NUCLEOTIDE SEQUENCE</scope>
    <source>
        <strain evidence="3">B-399</strain>
    </source>
</reference>
<dbReference type="InterPro" id="IPR045474">
    <property type="entry name" value="GEVED"/>
</dbReference>
<proteinExistence type="predicted"/>
<evidence type="ECO:0000313" key="4">
    <source>
        <dbReference type="Proteomes" id="UP001144205"/>
    </source>
</evidence>
<dbReference type="InterPro" id="IPR028994">
    <property type="entry name" value="Integrin_alpha_N"/>
</dbReference>
<dbReference type="EMBL" id="BROH01000001">
    <property type="protein sequence ID" value="GKY86575.1"/>
    <property type="molecule type" value="Genomic_DNA"/>
</dbReference>
<feature type="region of interest" description="Disordered" evidence="1">
    <location>
        <begin position="157"/>
        <end position="192"/>
    </location>
</feature>
<name>A0ABQ5LQ90_9RHOB</name>